<dbReference type="Proteomes" id="UP000245383">
    <property type="component" value="Unassembled WGS sequence"/>
</dbReference>
<keyword evidence="1" id="KW-0732">Signal</keyword>
<dbReference type="AlphaFoldDB" id="A0A2T9YAC1"/>
<keyword evidence="3" id="KW-1185">Reference proteome</keyword>
<evidence type="ECO:0000313" key="3">
    <source>
        <dbReference type="Proteomes" id="UP000245383"/>
    </source>
</evidence>
<protein>
    <submittedName>
        <fullName evidence="2">Uncharacterized protein</fullName>
    </submittedName>
</protein>
<evidence type="ECO:0000313" key="2">
    <source>
        <dbReference type="EMBL" id="PVU89267.1"/>
    </source>
</evidence>
<dbReference type="EMBL" id="MBFR01000328">
    <property type="protein sequence ID" value="PVU89267.1"/>
    <property type="molecule type" value="Genomic_DNA"/>
</dbReference>
<name>A0A2T9YAC1_9FUNG</name>
<proteinExistence type="predicted"/>
<sequence>MRLSIAGILLAITNVHLATSAAVPETELSNQNNNAKEAISKQSSGQVKNQSYRGYLNKGKYWFWDGESDDTFLMKLRYKPRNYFGQRFEYLFENILEFKNNWLENLAFRNRWDSEIEFRNLWFGRVDYLSWKYELIDNFDDYYYGRGRFSGYTRWRHGNGHLDLIETLEVAQGAVLEEAQEADLEKAQEADLEEAQDAVLEEARDASFAIFVMANVYSVSQSTTDGPLLPSAKRTHVEYSIKKFTGLLARPSIYKEISVKHFLDDSGPTKLKKMCAGGSDKRVGCSWYQFFKNLEEALNFVTNTISDNYVTGKFSLFSKLLFF</sequence>
<reference evidence="2 3" key="1">
    <citation type="journal article" date="2018" name="MBio">
        <title>Comparative Genomics Reveals the Core Gene Toolbox for the Fungus-Insect Symbiosis.</title>
        <authorList>
            <person name="Wang Y."/>
            <person name="Stata M."/>
            <person name="Wang W."/>
            <person name="Stajich J.E."/>
            <person name="White M.M."/>
            <person name="Moncalvo J.M."/>
        </authorList>
    </citation>
    <scope>NUCLEOTIDE SEQUENCE [LARGE SCALE GENOMIC DNA]</scope>
    <source>
        <strain evidence="2 3">SWE-8-4</strain>
    </source>
</reference>
<accession>A0A2T9YAC1</accession>
<evidence type="ECO:0000256" key="1">
    <source>
        <dbReference type="SAM" id="SignalP"/>
    </source>
</evidence>
<feature type="signal peptide" evidence="1">
    <location>
        <begin position="1"/>
        <end position="20"/>
    </location>
</feature>
<organism evidence="2 3">
    <name type="scientific">Smittium simulii</name>
    <dbReference type="NCBI Taxonomy" id="133385"/>
    <lineage>
        <taxon>Eukaryota</taxon>
        <taxon>Fungi</taxon>
        <taxon>Fungi incertae sedis</taxon>
        <taxon>Zoopagomycota</taxon>
        <taxon>Kickxellomycotina</taxon>
        <taxon>Harpellomycetes</taxon>
        <taxon>Harpellales</taxon>
        <taxon>Legeriomycetaceae</taxon>
        <taxon>Smittium</taxon>
    </lineage>
</organism>
<feature type="chain" id="PRO_5015775460" evidence="1">
    <location>
        <begin position="21"/>
        <end position="323"/>
    </location>
</feature>
<dbReference type="STRING" id="133385.A0A2T9YAC1"/>
<comment type="caution">
    <text evidence="2">The sequence shown here is derived from an EMBL/GenBank/DDBJ whole genome shotgun (WGS) entry which is preliminary data.</text>
</comment>
<gene>
    <name evidence="2" type="ORF">BB561_005459</name>
</gene>